<dbReference type="AlphaFoldDB" id="A0A8D2L974"/>
<name>A0A8D2L974_VARKO</name>
<sequence length="95" mass="10317">WCLLVFPSSSPCQGEDAQTPCTITVVPNYVILILSVLIDSLFDEMTVKQGATSVVYDCEDKKTHIKYAAKVLKKTPRGKGNQGTGLGGRLCPKFP</sequence>
<dbReference type="Proteomes" id="UP000694545">
    <property type="component" value="Unplaced"/>
</dbReference>
<feature type="region of interest" description="Disordered" evidence="1">
    <location>
        <begin position="75"/>
        <end position="95"/>
    </location>
</feature>
<evidence type="ECO:0000256" key="1">
    <source>
        <dbReference type="SAM" id="MobiDB-lite"/>
    </source>
</evidence>
<evidence type="ECO:0000313" key="3">
    <source>
        <dbReference type="Proteomes" id="UP000694545"/>
    </source>
</evidence>
<protein>
    <submittedName>
        <fullName evidence="2">Uncharacterized protein</fullName>
    </submittedName>
</protein>
<keyword evidence="3" id="KW-1185">Reference proteome</keyword>
<accession>A0A8D2L974</accession>
<organism evidence="2 3">
    <name type="scientific">Varanus komodoensis</name>
    <name type="common">Komodo dragon</name>
    <dbReference type="NCBI Taxonomy" id="61221"/>
    <lineage>
        <taxon>Eukaryota</taxon>
        <taxon>Metazoa</taxon>
        <taxon>Chordata</taxon>
        <taxon>Craniata</taxon>
        <taxon>Vertebrata</taxon>
        <taxon>Euteleostomi</taxon>
        <taxon>Lepidosauria</taxon>
        <taxon>Squamata</taxon>
        <taxon>Bifurcata</taxon>
        <taxon>Unidentata</taxon>
        <taxon>Episquamata</taxon>
        <taxon>Toxicofera</taxon>
        <taxon>Anguimorpha</taxon>
        <taxon>Paleoanguimorpha</taxon>
        <taxon>Varanoidea</taxon>
        <taxon>Varanidae</taxon>
        <taxon>Varanus</taxon>
    </lineage>
</organism>
<proteinExistence type="predicted"/>
<reference evidence="2" key="1">
    <citation type="submission" date="2025-08" db="UniProtKB">
        <authorList>
            <consortium name="Ensembl"/>
        </authorList>
    </citation>
    <scope>IDENTIFICATION</scope>
</reference>
<evidence type="ECO:0000313" key="2">
    <source>
        <dbReference type="Ensembl" id="ENSVKKP00000018874.1"/>
    </source>
</evidence>
<dbReference type="Gene3D" id="3.30.200.20">
    <property type="entry name" value="Phosphorylase Kinase, domain 1"/>
    <property type="match status" value="1"/>
</dbReference>
<reference evidence="2" key="2">
    <citation type="submission" date="2025-09" db="UniProtKB">
        <authorList>
            <consortium name="Ensembl"/>
        </authorList>
    </citation>
    <scope>IDENTIFICATION</scope>
</reference>
<dbReference type="Ensembl" id="ENSVKKT00000019342.1">
    <property type="protein sequence ID" value="ENSVKKP00000018874.1"/>
    <property type="gene ID" value="ENSVKKG00000012843.1"/>
</dbReference>